<comment type="caution">
    <text evidence="2">The sequence shown here is derived from an EMBL/GenBank/DDBJ whole genome shotgun (WGS) entry which is preliminary data.</text>
</comment>
<keyword evidence="1" id="KW-0472">Membrane</keyword>
<organism evidence="2 3">
    <name type="scientific">Rhizobium quercicola</name>
    <dbReference type="NCBI Taxonomy" id="2901226"/>
    <lineage>
        <taxon>Bacteria</taxon>
        <taxon>Pseudomonadati</taxon>
        <taxon>Pseudomonadota</taxon>
        <taxon>Alphaproteobacteria</taxon>
        <taxon>Hyphomicrobiales</taxon>
        <taxon>Rhizobiaceae</taxon>
        <taxon>Rhizobium/Agrobacterium group</taxon>
        <taxon>Rhizobium</taxon>
    </lineage>
</organism>
<accession>A0A9X1T188</accession>
<evidence type="ECO:0000313" key="2">
    <source>
        <dbReference type="EMBL" id="MCD7110247.1"/>
    </source>
</evidence>
<name>A0A9X1T188_9HYPH</name>
<dbReference type="InterPro" id="IPR034756">
    <property type="entry name" value="T2SSM_b"/>
</dbReference>
<dbReference type="Proteomes" id="UP001139089">
    <property type="component" value="Unassembled WGS sequence"/>
</dbReference>
<dbReference type="AlphaFoldDB" id="A0A9X1T188"/>
<sequence>MTASPPRWQALRLSAILVFIGLPALFVTLAVLNALQIAEGRLSVADATRQAAMLERRLASAPALVADATPSLTLRRASRTAAIAGLQQAILDAITAAPGRIIETSASEGEVAAGEESDAIAVTTTFDIDNDGLLRLLYRLESGVPLMTVESLSIRRLAPADGASPGDDGQIRLRVEMSIGTHWTLETAPEAPVETGS</sequence>
<keyword evidence="1" id="KW-1133">Transmembrane helix</keyword>
<protein>
    <submittedName>
        <fullName evidence="2">Type II secretion system protein GspM</fullName>
    </submittedName>
</protein>
<evidence type="ECO:0000313" key="3">
    <source>
        <dbReference type="Proteomes" id="UP001139089"/>
    </source>
</evidence>
<feature type="transmembrane region" description="Helical" evidence="1">
    <location>
        <begin position="12"/>
        <end position="35"/>
    </location>
</feature>
<dbReference type="EMBL" id="JAJOZR010000008">
    <property type="protein sequence ID" value="MCD7110247.1"/>
    <property type="molecule type" value="Genomic_DNA"/>
</dbReference>
<proteinExistence type="predicted"/>
<dbReference type="RefSeq" id="WP_231815439.1">
    <property type="nucleotide sequence ID" value="NZ_JAJOZR010000008.1"/>
</dbReference>
<dbReference type="Pfam" id="PF10741">
    <property type="entry name" value="T2SSM_b"/>
    <property type="match status" value="1"/>
</dbReference>
<reference evidence="2" key="1">
    <citation type="submission" date="2021-12" db="EMBL/GenBank/DDBJ databases">
        <authorList>
            <person name="Li Y."/>
        </authorList>
    </citation>
    <scope>NUCLEOTIDE SEQUENCE</scope>
    <source>
        <strain evidence="2">DKSPLA3</strain>
    </source>
</reference>
<evidence type="ECO:0000256" key="1">
    <source>
        <dbReference type="SAM" id="Phobius"/>
    </source>
</evidence>
<gene>
    <name evidence="2" type="primary">gspM</name>
    <name evidence="2" type="ORF">LRX75_14485</name>
</gene>
<keyword evidence="3" id="KW-1185">Reference proteome</keyword>
<keyword evidence="1" id="KW-0812">Transmembrane</keyword>
<dbReference type="NCBIfam" id="NF040576">
    <property type="entry name" value="T2SS_GspM_XpsM"/>
    <property type="match status" value="1"/>
</dbReference>